<dbReference type="GO" id="GO:0000166">
    <property type="term" value="F:nucleotide binding"/>
    <property type="evidence" value="ECO:0007669"/>
    <property type="project" value="InterPro"/>
</dbReference>
<comment type="caution">
    <text evidence="3">The sequence shown here is derived from an EMBL/GenBank/DDBJ whole genome shotgun (WGS) entry which is preliminary data.</text>
</comment>
<evidence type="ECO:0000313" key="3">
    <source>
        <dbReference type="EMBL" id="TFF34573.1"/>
    </source>
</evidence>
<dbReference type="EMBL" id="SOZE01000029">
    <property type="protein sequence ID" value="TFF34573.1"/>
    <property type="molecule type" value="Genomic_DNA"/>
</dbReference>
<protein>
    <submittedName>
        <fullName evidence="3">Gfo/Idh/MocA family oxidoreductase</fullName>
    </submittedName>
</protein>
<dbReference type="AlphaFoldDB" id="A0A4Y8S6C6"/>
<dbReference type="InterPro" id="IPR055170">
    <property type="entry name" value="GFO_IDH_MocA-like_dom"/>
</dbReference>
<dbReference type="Pfam" id="PF22725">
    <property type="entry name" value="GFO_IDH_MocA_C3"/>
    <property type="match status" value="1"/>
</dbReference>
<dbReference type="SUPFAM" id="SSF55347">
    <property type="entry name" value="Glyceraldehyde-3-phosphate dehydrogenase-like, C-terminal domain"/>
    <property type="match status" value="1"/>
</dbReference>
<dbReference type="InterPro" id="IPR000683">
    <property type="entry name" value="Gfo/Idh/MocA-like_OxRdtase_N"/>
</dbReference>
<feature type="domain" description="Gfo/Idh/MocA-like oxidoreductase N-terminal" evidence="1">
    <location>
        <begin position="34"/>
        <end position="129"/>
    </location>
</feature>
<feature type="domain" description="GFO/IDH/MocA-like oxidoreductase" evidence="2">
    <location>
        <begin position="161"/>
        <end position="278"/>
    </location>
</feature>
<keyword evidence="4" id="KW-1185">Reference proteome</keyword>
<sequence length="369" mass="42149">MMNSVRRLFWIPTRTIWKWLKRLGPKMGQARKKIHIGCIGAGIAGRSHIFDIISNGDLQLDALAVKTLKTRNKVQREFTVTNCSTDYRGLLKMEQIEYIVLAVPNDIAPEFAFKILQAGKHLLAEKPLLIFGSDFFKFALLQRISERKISVLYSRRLRKSWRYVRELVREEKMGDILSIEFHCNGPYRQRFSKQGHTFRSDARQSMGGVVIDTVSHLLDLMVFLFGRIGTVVSAQLVTEQSTGLEYMGTIVIDHFNLFRVTVHVSNEDDADEKKTALIRTNDGEIWVDEKQFAMKTANVDHRFADGYLCRPVDVAAGEPKEEHILLTDLLEAKQICTCIQSIYAEAGINLKKKWIFPRAKVLAKRSGAC</sequence>
<dbReference type="InterPro" id="IPR051450">
    <property type="entry name" value="Gfo/Idh/MocA_Oxidoreductases"/>
</dbReference>
<dbReference type="Proteomes" id="UP000297540">
    <property type="component" value="Unassembled WGS sequence"/>
</dbReference>
<evidence type="ECO:0000313" key="4">
    <source>
        <dbReference type="Proteomes" id="UP000297540"/>
    </source>
</evidence>
<dbReference type="Gene3D" id="3.30.360.10">
    <property type="entry name" value="Dihydrodipicolinate Reductase, domain 2"/>
    <property type="match status" value="1"/>
</dbReference>
<dbReference type="InterPro" id="IPR036291">
    <property type="entry name" value="NAD(P)-bd_dom_sf"/>
</dbReference>
<dbReference type="PANTHER" id="PTHR43377">
    <property type="entry name" value="BILIVERDIN REDUCTASE A"/>
    <property type="match status" value="1"/>
</dbReference>
<reference evidence="3 4" key="1">
    <citation type="journal article" date="2017" name="Int. J. Syst. Evol. Microbiol.">
        <title>Mucilaginibacterpsychrotolerans sp. nov., isolated from peatlands.</title>
        <authorList>
            <person name="Deng Y."/>
            <person name="Shen L."/>
            <person name="Xu B."/>
            <person name="Liu Y."/>
            <person name="Gu Z."/>
            <person name="Liu H."/>
            <person name="Zhou Y."/>
        </authorList>
    </citation>
    <scope>NUCLEOTIDE SEQUENCE [LARGE SCALE GENOMIC DNA]</scope>
    <source>
        <strain evidence="3 4">NH7-4</strain>
    </source>
</reference>
<evidence type="ECO:0000259" key="1">
    <source>
        <dbReference type="Pfam" id="PF01408"/>
    </source>
</evidence>
<evidence type="ECO:0000259" key="2">
    <source>
        <dbReference type="Pfam" id="PF22725"/>
    </source>
</evidence>
<accession>A0A4Y8S6C6</accession>
<proteinExistence type="predicted"/>
<dbReference type="SUPFAM" id="SSF51735">
    <property type="entry name" value="NAD(P)-binding Rossmann-fold domains"/>
    <property type="match status" value="1"/>
</dbReference>
<gene>
    <name evidence="3" type="ORF">E2R66_21735</name>
</gene>
<dbReference type="Pfam" id="PF01408">
    <property type="entry name" value="GFO_IDH_MocA"/>
    <property type="match status" value="1"/>
</dbReference>
<name>A0A4Y8S6C6_9SPHI</name>
<organism evidence="3 4">
    <name type="scientific">Mucilaginibacter psychrotolerans</name>
    <dbReference type="NCBI Taxonomy" id="1524096"/>
    <lineage>
        <taxon>Bacteria</taxon>
        <taxon>Pseudomonadati</taxon>
        <taxon>Bacteroidota</taxon>
        <taxon>Sphingobacteriia</taxon>
        <taxon>Sphingobacteriales</taxon>
        <taxon>Sphingobacteriaceae</taxon>
        <taxon>Mucilaginibacter</taxon>
    </lineage>
</organism>
<dbReference type="PANTHER" id="PTHR43377:SF1">
    <property type="entry name" value="BILIVERDIN REDUCTASE A"/>
    <property type="match status" value="1"/>
</dbReference>
<dbReference type="Gene3D" id="3.40.50.720">
    <property type="entry name" value="NAD(P)-binding Rossmann-like Domain"/>
    <property type="match status" value="1"/>
</dbReference>